<name>A0A8J5UTU5_9ASCO</name>
<evidence type="ECO:0000313" key="6">
    <source>
        <dbReference type="Proteomes" id="UP000694255"/>
    </source>
</evidence>
<protein>
    <recommendedName>
        <fullName evidence="7">Protein SPT2</fullName>
    </recommendedName>
</protein>
<evidence type="ECO:0000256" key="2">
    <source>
        <dbReference type="ARBA" id="ARBA00023054"/>
    </source>
</evidence>
<evidence type="ECO:0000256" key="1">
    <source>
        <dbReference type="ARBA" id="ARBA00006461"/>
    </source>
</evidence>
<dbReference type="InterPro" id="IPR013256">
    <property type="entry name" value="Chromatin_SPT2"/>
</dbReference>
<feature type="coiled-coil region" evidence="3">
    <location>
        <begin position="303"/>
        <end position="337"/>
    </location>
</feature>
<feature type="region of interest" description="Disordered" evidence="4">
    <location>
        <begin position="1"/>
        <end position="263"/>
    </location>
</feature>
<comment type="caution">
    <text evidence="5">The sequence shown here is derived from an EMBL/GenBank/DDBJ whole genome shotgun (WGS) entry which is preliminary data.</text>
</comment>
<feature type="compositionally biased region" description="Acidic residues" evidence="4">
    <location>
        <begin position="236"/>
        <end position="263"/>
    </location>
</feature>
<keyword evidence="6" id="KW-1185">Reference proteome</keyword>
<dbReference type="OrthoDB" id="4035998at2759"/>
<accession>A0A8J5UTU5</accession>
<comment type="similarity">
    <text evidence="1">Belongs to the SPT2 family.</text>
</comment>
<dbReference type="SMART" id="SM00784">
    <property type="entry name" value="SPT2"/>
    <property type="match status" value="1"/>
</dbReference>
<dbReference type="GO" id="GO:0042393">
    <property type="term" value="F:histone binding"/>
    <property type="evidence" value="ECO:0007669"/>
    <property type="project" value="TreeGrafter"/>
</dbReference>
<dbReference type="RefSeq" id="XP_049261483.1">
    <property type="nucleotide sequence ID" value="XM_049409291.1"/>
</dbReference>
<evidence type="ECO:0000313" key="5">
    <source>
        <dbReference type="EMBL" id="KAG7661250.1"/>
    </source>
</evidence>
<organism evidence="5 6">
    <name type="scientific">[Candida] subhashii</name>
    <dbReference type="NCBI Taxonomy" id="561895"/>
    <lineage>
        <taxon>Eukaryota</taxon>
        <taxon>Fungi</taxon>
        <taxon>Dikarya</taxon>
        <taxon>Ascomycota</taxon>
        <taxon>Saccharomycotina</taxon>
        <taxon>Pichiomycetes</taxon>
        <taxon>Debaryomycetaceae</taxon>
        <taxon>Spathaspora</taxon>
    </lineage>
</organism>
<dbReference type="GO" id="GO:0005730">
    <property type="term" value="C:nucleolus"/>
    <property type="evidence" value="ECO:0007669"/>
    <property type="project" value="TreeGrafter"/>
</dbReference>
<feature type="compositionally biased region" description="Polar residues" evidence="4">
    <location>
        <begin position="1"/>
        <end position="11"/>
    </location>
</feature>
<sequence length="338" mass="38416">MGLSTILSQINKKGKVQPKPVAAGETVSKYDGISGQRQASNRVDRPVDPVVARLKEKRRLEKEKAEQEARLKKGLPPKAPKSSSKTAKNIQKQGEREPRTSRKSTPVSSAPSIPPPPSQSLKPKKKMNFSELIKKASKIDQDKLSITFPSKNKSPEASGLKPHNPNKTNTTATKRDIKKPSPAPPKKVDSRPSPQQEVKQNIRAPLPVRQPSAKIQEKLKEKKEQHRKHKSREVHEVEDDDDDELSSFIASDEEEEIYEGDGGDYDRDEIWAIFNRGKKRSHYDRYDYDSADDMEATGAEILEEEYRSRRNAELEDRRELEEEKRLASLKRARLSKRS</sequence>
<evidence type="ECO:0000256" key="4">
    <source>
        <dbReference type="SAM" id="MobiDB-lite"/>
    </source>
</evidence>
<evidence type="ECO:0000256" key="3">
    <source>
        <dbReference type="SAM" id="Coils"/>
    </source>
</evidence>
<dbReference type="PANTHER" id="PTHR22691">
    <property type="entry name" value="YEAST SPT2-RELATED"/>
    <property type="match status" value="1"/>
</dbReference>
<dbReference type="Pfam" id="PF08243">
    <property type="entry name" value="SPT2"/>
    <property type="match status" value="1"/>
</dbReference>
<keyword evidence="2 3" id="KW-0175">Coiled coil</keyword>
<dbReference type="GO" id="GO:0003677">
    <property type="term" value="F:DNA binding"/>
    <property type="evidence" value="ECO:0007669"/>
    <property type="project" value="TreeGrafter"/>
</dbReference>
<dbReference type="Proteomes" id="UP000694255">
    <property type="component" value="Unassembled WGS sequence"/>
</dbReference>
<feature type="compositionally biased region" description="Low complexity" evidence="4">
    <location>
        <begin position="74"/>
        <end position="88"/>
    </location>
</feature>
<proteinExistence type="inferred from homology"/>
<evidence type="ECO:0008006" key="7">
    <source>
        <dbReference type="Google" id="ProtNLM"/>
    </source>
</evidence>
<reference evidence="5 6" key="1">
    <citation type="journal article" date="2021" name="DNA Res.">
        <title>Genome analysis of Candida subhashii reveals its hybrid nature and dual mitochondrial genome conformations.</title>
        <authorList>
            <person name="Mixao V."/>
            <person name="Hegedusova E."/>
            <person name="Saus E."/>
            <person name="Pryszcz L.P."/>
            <person name="Cillingova A."/>
            <person name="Nosek J."/>
            <person name="Gabaldon T."/>
        </authorList>
    </citation>
    <scope>NUCLEOTIDE SEQUENCE [LARGE SCALE GENOMIC DNA]</scope>
    <source>
        <strain evidence="5 6">CBS 10753</strain>
    </source>
</reference>
<dbReference type="PANTHER" id="PTHR22691:SF8">
    <property type="entry name" value="PROTEIN SPT2 HOMOLOG"/>
    <property type="match status" value="1"/>
</dbReference>
<feature type="compositionally biased region" description="Basic and acidic residues" evidence="4">
    <location>
        <begin position="132"/>
        <end position="143"/>
    </location>
</feature>
<dbReference type="AlphaFoldDB" id="A0A8J5UTU5"/>
<feature type="compositionally biased region" description="Basic and acidic residues" evidence="4">
    <location>
        <begin position="58"/>
        <end position="71"/>
    </location>
</feature>
<feature type="compositionally biased region" description="Basic and acidic residues" evidence="4">
    <location>
        <begin position="215"/>
        <end position="224"/>
    </location>
</feature>
<dbReference type="GeneID" id="73472046"/>
<gene>
    <name evidence="5" type="ORF">J8A68_005246</name>
</gene>
<dbReference type="EMBL" id="JAGSYN010000223">
    <property type="protein sequence ID" value="KAG7661250.1"/>
    <property type="molecule type" value="Genomic_DNA"/>
</dbReference>
<dbReference type="GO" id="GO:0006334">
    <property type="term" value="P:nucleosome assembly"/>
    <property type="evidence" value="ECO:0007669"/>
    <property type="project" value="TreeGrafter"/>
</dbReference>
<dbReference type="GO" id="GO:0006360">
    <property type="term" value="P:transcription by RNA polymerase I"/>
    <property type="evidence" value="ECO:0007669"/>
    <property type="project" value="TreeGrafter"/>
</dbReference>